<feature type="domain" description="HTH marR-type" evidence="4">
    <location>
        <begin position="14"/>
        <end position="146"/>
    </location>
</feature>
<proteinExistence type="predicted"/>
<dbReference type="AlphaFoldDB" id="A0A285UZI0"/>
<dbReference type="EMBL" id="OBQI01000001">
    <property type="protein sequence ID" value="SOC47325.1"/>
    <property type="molecule type" value="Genomic_DNA"/>
</dbReference>
<reference evidence="6" key="1">
    <citation type="submission" date="2017-08" db="EMBL/GenBank/DDBJ databases">
        <authorList>
            <person name="Varghese N."/>
            <person name="Submissions S."/>
        </authorList>
    </citation>
    <scope>NUCLEOTIDE SEQUENCE [LARGE SCALE GENOMIC DNA]</scope>
    <source>
        <strain evidence="6">DSM 4725</strain>
    </source>
</reference>
<dbReference type="GO" id="GO:0003700">
    <property type="term" value="F:DNA-binding transcription factor activity"/>
    <property type="evidence" value="ECO:0007669"/>
    <property type="project" value="InterPro"/>
</dbReference>
<organism evidence="5 6">
    <name type="scientific">Blastococcus aggregatus</name>
    <dbReference type="NCBI Taxonomy" id="38502"/>
    <lineage>
        <taxon>Bacteria</taxon>
        <taxon>Bacillati</taxon>
        <taxon>Actinomycetota</taxon>
        <taxon>Actinomycetes</taxon>
        <taxon>Geodermatophilales</taxon>
        <taxon>Geodermatophilaceae</taxon>
        <taxon>Blastococcus</taxon>
    </lineage>
</organism>
<dbReference type="Pfam" id="PF01047">
    <property type="entry name" value="MarR"/>
    <property type="match status" value="1"/>
</dbReference>
<protein>
    <submittedName>
        <fullName evidence="5">Transcriptional regulator, MarR family</fullName>
    </submittedName>
</protein>
<evidence type="ECO:0000256" key="1">
    <source>
        <dbReference type="ARBA" id="ARBA00023015"/>
    </source>
</evidence>
<dbReference type="PROSITE" id="PS50995">
    <property type="entry name" value="HTH_MARR_2"/>
    <property type="match status" value="1"/>
</dbReference>
<dbReference type="InterPro" id="IPR052526">
    <property type="entry name" value="HTH-type_Bedaq_tolerance"/>
</dbReference>
<evidence type="ECO:0000259" key="4">
    <source>
        <dbReference type="PROSITE" id="PS50995"/>
    </source>
</evidence>
<dbReference type="InterPro" id="IPR023187">
    <property type="entry name" value="Tscrpt_reg_MarR-type_CS"/>
</dbReference>
<dbReference type="Gene3D" id="1.10.10.10">
    <property type="entry name" value="Winged helix-like DNA-binding domain superfamily/Winged helix DNA-binding domain"/>
    <property type="match status" value="1"/>
</dbReference>
<evidence type="ECO:0000256" key="3">
    <source>
        <dbReference type="ARBA" id="ARBA00023163"/>
    </source>
</evidence>
<dbReference type="PROSITE" id="PS01117">
    <property type="entry name" value="HTH_MARR_1"/>
    <property type="match status" value="1"/>
</dbReference>
<keyword evidence="1" id="KW-0805">Transcription regulation</keyword>
<dbReference type="PANTHER" id="PTHR39515">
    <property type="entry name" value="CONSERVED PROTEIN"/>
    <property type="match status" value="1"/>
</dbReference>
<dbReference type="GO" id="GO:0003677">
    <property type="term" value="F:DNA binding"/>
    <property type="evidence" value="ECO:0007669"/>
    <property type="project" value="UniProtKB-KW"/>
</dbReference>
<keyword evidence="2" id="KW-0238">DNA-binding</keyword>
<dbReference type="SMART" id="SM00347">
    <property type="entry name" value="HTH_MARR"/>
    <property type="match status" value="1"/>
</dbReference>
<sequence length="150" mass="16208">MRYANYVTRTTLDTAALAHDLRLGVMRLARRLRSQRVDTSVTLTHLSALSTLKRHGPMSAGELAAHERVQPPSMTRVVGALEAMGLVSRTPHPTDGRQVVLGLTGAALELLAAEGRARDAWLSGRLHELSPEKRAVLREAAAIMDELAGA</sequence>
<dbReference type="PANTHER" id="PTHR39515:SF2">
    <property type="entry name" value="HTH-TYPE TRANSCRIPTIONAL REGULATOR RV0880"/>
    <property type="match status" value="1"/>
</dbReference>
<keyword evidence="6" id="KW-1185">Reference proteome</keyword>
<name>A0A285UZI0_9ACTN</name>
<dbReference type="InterPro" id="IPR036388">
    <property type="entry name" value="WH-like_DNA-bd_sf"/>
</dbReference>
<accession>A0A285UZI0</accession>
<evidence type="ECO:0000313" key="5">
    <source>
        <dbReference type="EMBL" id="SOC47325.1"/>
    </source>
</evidence>
<dbReference type="SUPFAM" id="SSF46785">
    <property type="entry name" value="Winged helix' DNA-binding domain"/>
    <property type="match status" value="1"/>
</dbReference>
<keyword evidence="3" id="KW-0804">Transcription</keyword>
<evidence type="ECO:0000256" key="2">
    <source>
        <dbReference type="ARBA" id="ARBA00023125"/>
    </source>
</evidence>
<dbReference type="InterPro" id="IPR036390">
    <property type="entry name" value="WH_DNA-bd_sf"/>
</dbReference>
<dbReference type="InterPro" id="IPR000835">
    <property type="entry name" value="HTH_MarR-typ"/>
</dbReference>
<gene>
    <name evidence="5" type="ORF">SAMN05660748_0752</name>
</gene>
<dbReference type="Proteomes" id="UP000219435">
    <property type="component" value="Unassembled WGS sequence"/>
</dbReference>
<evidence type="ECO:0000313" key="6">
    <source>
        <dbReference type="Proteomes" id="UP000219435"/>
    </source>
</evidence>